<evidence type="ECO:0000313" key="1">
    <source>
        <dbReference type="EMBL" id="TWU21856.1"/>
    </source>
</evidence>
<evidence type="ECO:0000313" key="2">
    <source>
        <dbReference type="Proteomes" id="UP000318437"/>
    </source>
</evidence>
<name>A0A5C6CEX6_9BACT</name>
<dbReference type="AlphaFoldDB" id="A0A5C6CEX6"/>
<sequence length="56" mass="6232">MSPRNARAASPYQRVLTYHTPQTDSRRQKCCPLATFQSQIAYLNTPLAPRAAVLGN</sequence>
<dbReference type="EMBL" id="SJPS01000009">
    <property type="protein sequence ID" value="TWU21856.1"/>
    <property type="molecule type" value="Genomic_DNA"/>
</dbReference>
<organism evidence="1 2">
    <name type="scientific">Bythopirellula polymerisocia</name>
    <dbReference type="NCBI Taxonomy" id="2528003"/>
    <lineage>
        <taxon>Bacteria</taxon>
        <taxon>Pseudomonadati</taxon>
        <taxon>Planctomycetota</taxon>
        <taxon>Planctomycetia</taxon>
        <taxon>Pirellulales</taxon>
        <taxon>Lacipirellulaceae</taxon>
        <taxon>Bythopirellula</taxon>
    </lineage>
</organism>
<dbReference type="Proteomes" id="UP000318437">
    <property type="component" value="Unassembled WGS sequence"/>
</dbReference>
<accession>A0A5C6CEX6</accession>
<keyword evidence="2" id="KW-1185">Reference proteome</keyword>
<gene>
    <name evidence="1" type="ORF">Pla144_45530</name>
</gene>
<reference evidence="1 2" key="1">
    <citation type="submission" date="2019-02" db="EMBL/GenBank/DDBJ databases">
        <title>Deep-cultivation of Planctomycetes and their phenomic and genomic characterization uncovers novel biology.</title>
        <authorList>
            <person name="Wiegand S."/>
            <person name="Jogler M."/>
            <person name="Boedeker C."/>
            <person name="Pinto D."/>
            <person name="Vollmers J."/>
            <person name="Rivas-Marin E."/>
            <person name="Kohn T."/>
            <person name="Peeters S.H."/>
            <person name="Heuer A."/>
            <person name="Rast P."/>
            <person name="Oberbeckmann S."/>
            <person name="Bunk B."/>
            <person name="Jeske O."/>
            <person name="Meyerdierks A."/>
            <person name="Storesund J.E."/>
            <person name="Kallscheuer N."/>
            <person name="Luecker S."/>
            <person name="Lage O.M."/>
            <person name="Pohl T."/>
            <person name="Merkel B.J."/>
            <person name="Hornburger P."/>
            <person name="Mueller R.-W."/>
            <person name="Bruemmer F."/>
            <person name="Labrenz M."/>
            <person name="Spormann A.M."/>
            <person name="Op Den Camp H."/>
            <person name="Overmann J."/>
            <person name="Amann R."/>
            <person name="Jetten M.S.M."/>
            <person name="Mascher T."/>
            <person name="Medema M.H."/>
            <person name="Devos D.P."/>
            <person name="Kaster A.-K."/>
            <person name="Ovreas L."/>
            <person name="Rohde M."/>
            <person name="Galperin M.Y."/>
            <person name="Jogler C."/>
        </authorList>
    </citation>
    <scope>NUCLEOTIDE SEQUENCE [LARGE SCALE GENOMIC DNA]</scope>
    <source>
        <strain evidence="1 2">Pla144</strain>
    </source>
</reference>
<comment type="caution">
    <text evidence="1">The sequence shown here is derived from an EMBL/GenBank/DDBJ whole genome shotgun (WGS) entry which is preliminary data.</text>
</comment>
<dbReference type="RefSeq" id="WP_197530917.1">
    <property type="nucleotide sequence ID" value="NZ_SJPS01000009.1"/>
</dbReference>
<proteinExistence type="predicted"/>
<protein>
    <submittedName>
        <fullName evidence="1">Uncharacterized protein</fullName>
    </submittedName>
</protein>